<proteinExistence type="predicted"/>
<dbReference type="InterPro" id="IPR029068">
    <property type="entry name" value="Glyas_Bleomycin-R_OHBP_Dase"/>
</dbReference>
<gene>
    <name evidence="3" type="ORF">EV213_10255</name>
</gene>
<dbReference type="Pfam" id="PF00903">
    <property type="entry name" value="Glyoxalase"/>
    <property type="match status" value="1"/>
</dbReference>
<sequence length="128" mass="14333">MIEFAEIHHVTLAVTDIKKAAQFYENVLGMTPRTDRPDFGFPGAWYSVGNQQLHLISVDDAKTLRGSDEIDSRDGHLALKVVSIPSLLKKLDEAGVLYQDRPDNKTPWHQVYVTDPSGNVIEFNAPRS</sequence>
<dbReference type="SUPFAM" id="SSF54593">
    <property type="entry name" value="Glyoxalase/Bleomycin resistance protein/Dihydroxybiphenyl dioxygenase"/>
    <property type="match status" value="1"/>
</dbReference>
<dbReference type="GO" id="GO:0004462">
    <property type="term" value="F:lactoylglutathione lyase activity"/>
    <property type="evidence" value="ECO:0007669"/>
    <property type="project" value="InterPro"/>
</dbReference>
<dbReference type="InterPro" id="IPR037523">
    <property type="entry name" value="VOC_core"/>
</dbReference>
<dbReference type="GO" id="GO:0051213">
    <property type="term" value="F:dioxygenase activity"/>
    <property type="evidence" value="ECO:0007669"/>
    <property type="project" value="UniProtKB-KW"/>
</dbReference>
<evidence type="ECO:0000256" key="1">
    <source>
        <dbReference type="ARBA" id="ARBA00022723"/>
    </source>
</evidence>
<protein>
    <submittedName>
        <fullName evidence="3">Catechol 2,3-dioxygenase-like lactoylglutathione lyase family enzyme</fullName>
    </submittedName>
</protein>
<dbReference type="PANTHER" id="PTHR21366:SF22">
    <property type="entry name" value="VOC DOMAIN-CONTAINING PROTEIN"/>
    <property type="match status" value="1"/>
</dbReference>
<dbReference type="PANTHER" id="PTHR21366">
    <property type="entry name" value="GLYOXALASE FAMILY PROTEIN"/>
    <property type="match status" value="1"/>
</dbReference>
<name>A0A4V6PWJ8_9BACI</name>
<dbReference type="InterPro" id="IPR050383">
    <property type="entry name" value="GlyoxalaseI/FosfomycinResist"/>
</dbReference>
<accession>A0A4V6PWJ8</accession>
<evidence type="ECO:0000313" key="3">
    <source>
        <dbReference type="EMBL" id="TDQ42027.1"/>
    </source>
</evidence>
<keyword evidence="3" id="KW-0456">Lyase</keyword>
<organism evidence="3 4">
    <name type="scientific">Aureibacillus halotolerans</name>
    <dbReference type="NCBI Taxonomy" id="1508390"/>
    <lineage>
        <taxon>Bacteria</taxon>
        <taxon>Bacillati</taxon>
        <taxon>Bacillota</taxon>
        <taxon>Bacilli</taxon>
        <taxon>Bacillales</taxon>
        <taxon>Bacillaceae</taxon>
        <taxon>Aureibacillus</taxon>
    </lineage>
</organism>
<dbReference type="InterPro" id="IPR018146">
    <property type="entry name" value="Glyoxalase_1_CS"/>
</dbReference>
<comment type="caution">
    <text evidence="3">The sequence shown here is derived from an EMBL/GenBank/DDBJ whole genome shotgun (WGS) entry which is preliminary data.</text>
</comment>
<dbReference type="PROSITE" id="PS00934">
    <property type="entry name" value="GLYOXALASE_I_1"/>
    <property type="match status" value="1"/>
</dbReference>
<reference evidence="3 4" key="1">
    <citation type="submission" date="2019-03" db="EMBL/GenBank/DDBJ databases">
        <title>Genomic Encyclopedia of Type Strains, Phase IV (KMG-IV): sequencing the most valuable type-strain genomes for metagenomic binning, comparative biology and taxonomic classification.</title>
        <authorList>
            <person name="Goeker M."/>
        </authorList>
    </citation>
    <scope>NUCLEOTIDE SEQUENCE [LARGE SCALE GENOMIC DNA]</scope>
    <source>
        <strain evidence="3 4">DSM 28697</strain>
    </source>
</reference>
<keyword evidence="3" id="KW-0560">Oxidoreductase</keyword>
<dbReference type="RefSeq" id="WP_133578926.1">
    <property type="nucleotide sequence ID" value="NZ_SNYJ01000002.1"/>
</dbReference>
<dbReference type="PROSITE" id="PS51819">
    <property type="entry name" value="VOC"/>
    <property type="match status" value="1"/>
</dbReference>
<keyword evidence="3" id="KW-0223">Dioxygenase</keyword>
<keyword evidence="4" id="KW-1185">Reference proteome</keyword>
<dbReference type="OrthoDB" id="9800322at2"/>
<dbReference type="EMBL" id="SNYJ01000002">
    <property type="protein sequence ID" value="TDQ42027.1"/>
    <property type="molecule type" value="Genomic_DNA"/>
</dbReference>
<evidence type="ECO:0000313" key="4">
    <source>
        <dbReference type="Proteomes" id="UP000295632"/>
    </source>
</evidence>
<dbReference type="Proteomes" id="UP000295632">
    <property type="component" value="Unassembled WGS sequence"/>
</dbReference>
<dbReference type="InterPro" id="IPR004360">
    <property type="entry name" value="Glyas_Fos-R_dOase_dom"/>
</dbReference>
<dbReference type="Gene3D" id="3.10.180.10">
    <property type="entry name" value="2,3-Dihydroxybiphenyl 1,2-Dioxygenase, domain 1"/>
    <property type="match status" value="1"/>
</dbReference>
<dbReference type="GO" id="GO:0046872">
    <property type="term" value="F:metal ion binding"/>
    <property type="evidence" value="ECO:0007669"/>
    <property type="project" value="UniProtKB-KW"/>
</dbReference>
<keyword evidence="1" id="KW-0479">Metal-binding</keyword>
<evidence type="ECO:0000259" key="2">
    <source>
        <dbReference type="PROSITE" id="PS51819"/>
    </source>
</evidence>
<dbReference type="AlphaFoldDB" id="A0A4V6PWJ8"/>
<feature type="domain" description="VOC" evidence="2">
    <location>
        <begin position="6"/>
        <end position="126"/>
    </location>
</feature>